<dbReference type="SMART" id="SM01358">
    <property type="entry name" value="HBM"/>
    <property type="match status" value="1"/>
</dbReference>
<keyword evidence="9" id="KW-1133">Transmembrane helix</keyword>
<evidence type="ECO:0000259" key="10">
    <source>
        <dbReference type="PROSITE" id="PS50111"/>
    </source>
</evidence>
<evidence type="ECO:0000256" key="2">
    <source>
        <dbReference type="ARBA" id="ARBA00022475"/>
    </source>
</evidence>
<comment type="caution">
    <text evidence="12">The sequence shown here is derived from an EMBL/GenBank/DDBJ whole genome shotgun (WGS) entry which is preliminary data.</text>
</comment>
<dbReference type="InterPro" id="IPR032255">
    <property type="entry name" value="HBM"/>
</dbReference>
<keyword evidence="9" id="KW-0812">Transmembrane</keyword>
<dbReference type="InterPro" id="IPR003660">
    <property type="entry name" value="HAMP_dom"/>
</dbReference>
<dbReference type="GO" id="GO:0007165">
    <property type="term" value="P:signal transduction"/>
    <property type="evidence" value="ECO:0007669"/>
    <property type="project" value="UniProtKB-KW"/>
</dbReference>
<keyword evidence="13" id="KW-1185">Reference proteome</keyword>
<dbReference type="CDD" id="cd06225">
    <property type="entry name" value="HAMP"/>
    <property type="match status" value="1"/>
</dbReference>
<dbReference type="Proteomes" id="UP000480185">
    <property type="component" value="Unassembled WGS sequence"/>
</dbReference>
<reference evidence="12 13" key="1">
    <citation type="submission" date="2019-11" db="EMBL/GenBank/DDBJ databases">
        <authorList>
            <person name="Li J."/>
        </authorList>
    </citation>
    <scope>NUCLEOTIDE SEQUENCE [LARGE SCALE GENOMIC DNA]</scope>
    <source>
        <strain evidence="12 13">J4</strain>
    </source>
</reference>
<dbReference type="AlphaFoldDB" id="A0A6G1X9Y5"/>
<evidence type="ECO:0000256" key="1">
    <source>
        <dbReference type="ARBA" id="ARBA00004236"/>
    </source>
</evidence>
<feature type="transmembrane region" description="Helical" evidence="9">
    <location>
        <begin position="276"/>
        <end position="299"/>
    </location>
</feature>
<organism evidence="12 13">
    <name type="scientific">Salinibacillus xinjiangensis</name>
    <dbReference type="NCBI Taxonomy" id="1229268"/>
    <lineage>
        <taxon>Bacteria</taxon>
        <taxon>Bacillati</taxon>
        <taxon>Bacillota</taxon>
        <taxon>Bacilli</taxon>
        <taxon>Bacillales</taxon>
        <taxon>Bacillaceae</taxon>
        <taxon>Salinibacillus</taxon>
    </lineage>
</organism>
<sequence>MRTIKGKIRFILTLAIISLAVIVTLSIYFFNEQSKMTVEMREIQTALTQSEDLKYQMLQARYQERIFMNDPSEERAKNLITAVDSIRENANEYKELQQDHESISNSFEKIIEHIDTYKNELSTIIDLQREIGFSENSGQYQTVTEAYSNTYNLLRDFDNTEYTQILLSMRMNESKYVESGVDSNLNSFNSQMRSLSTSLEELPNIPTEQLEEINSELTHYKDSIVSIRENIETTEQLSSELNKLTANIDTEVKNINDLTTDQSNNMIQQQEQSQEFISTLFIVIGIATLFIILIMGIILNRKIIQSINRLKQGANHLESGNLSHRVEVTGKDEMAELASSFNNMADKMNHSLVKVLEASNVLGDSSKNLTTISEQSSLQTNEVAEAINQVAVGSQEQASQIEDSTRLIDGVSQAIEKTKNANQKIIHELKLAEQDSKSGIEKVKLLEETSNDFIQLANHLTKEVIEATEQSKKINQIVSTIQEIADNTNLLALNAAIESARAGENGRGFAVVADEVRKLAERSKAEAAEIYQLINNMTSQMESLSRDANQFNEYQQEQSDSVIETKNAFSNITKHVYDVNDKMRDVNDSVDEMSSANQNLNEKIQEISVISEEAVATTEEVAASSEHQTETIEQLNEAAVHLHALSQELEAEVGEFTLKDENIQEDDDEVDSSKELENEEDINN</sequence>
<dbReference type="Pfam" id="PF00015">
    <property type="entry name" value="MCPsignal"/>
    <property type="match status" value="1"/>
</dbReference>
<keyword evidence="2" id="KW-1003">Cell membrane</keyword>
<dbReference type="Gene3D" id="6.10.340.10">
    <property type="match status" value="1"/>
</dbReference>
<feature type="domain" description="Methyl-accepting transducer" evidence="10">
    <location>
        <begin position="372"/>
        <end position="608"/>
    </location>
</feature>
<feature type="transmembrane region" description="Helical" evidence="9">
    <location>
        <begin position="12"/>
        <end position="30"/>
    </location>
</feature>
<evidence type="ECO:0000256" key="8">
    <source>
        <dbReference type="SAM" id="MobiDB-lite"/>
    </source>
</evidence>
<dbReference type="SMART" id="SM00304">
    <property type="entry name" value="HAMP"/>
    <property type="match status" value="1"/>
</dbReference>
<evidence type="ECO:0000256" key="7">
    <source>
        <dbReference type="SAM" id="Coils"/>
    </source>
</evidence>
<feature type="coiled-coil region" evidence="7">
    <location>
        <begin position="76"/>
        <end position="106"/>
    </location>
</feature>
<dbReference type="PROSITE" id="PS50885">
    <property type="entry name" value="HAMP"/>
    <property type="match status" value="1"/>
</dbReference>
<keyword evidence="3 9" id="KW-0472">Membrane</keyword>
<feature type="region of interest" description="Disordered" evidence="8">
    <location>
        <begin position="656"/>
        <end position="684"/>
    </location>
</feature>
<feature type="domain" description="HAMP" evidence="11">
    <location>
        <begin position="301"/>
        <end position="353"/>
    </location>
</feature>
<dbReference type="RefSeq" id="WP_153729625.1">
    <property type="nucleotide sequence ID" value="NZ_WJNH01000011.1"/>
</dbReference>
<name>A0A6G1X9Y5_9BACI</name>
<dbReference type="PANTHER" id="PTHR32089">
    <property type="entry name" value="METHYL-ACCEPTING CHEMOTAXIS PROTEIN MCPB"/>
    <property type="match status" value="1"/>
</dbReference>
<comment type="subcellular location">
    <subcellularLocation>
        <location evidence="1">Cell membrane</location>
    </subcellularLocation>
</comment>
<dbReference type="SUPFAM" id="SSF58104">
    <property type="entry name" value="Methyl-accepting chemotaxis protein (MCP) signaling domain"/>
    <property type="match status" value="1"/>
</dbReference>
<feature type="coiled-coil region" evidence="7">
    <location>
        <begin position="210"/>
        <end position="261"/>
    </location>
</feature>
<gene>
    <name evidence="12" type="ORF">GH754_15750</name>
</gene>
<evidence type="ECO:0000256" key="4">
    <source>
        <dbReference type="ARBA" id="ARBA00023224"/>
    </source>
</evidence>
<evidence type="ECO:0000313" key="12">
    <source>
        <dbReference type="EMBL" id="MRG87739.1"/>
    </source>
</evidence>
<feature type="coiled-coil region" evidence="7">
    <location>
        <begin position="583"/>
        <end position="652"/>
    </location>
</feature>
<dbReference type="Gene3D" id="1.10.287.950">
    <property type="entry name" value="Methyl-accepting chemotaxis protein"/>
    <property type="match status" value="1"/>
</dbReference>
<dbReference type="Pfam" id="PF00672">
    <property type="entry name" value="HAMP"/>
    <property type="match status" value="1"/>
</dbReference>
<evidence type="ECO:0000259" key="11">
    <source>
        <dbReference type="PROSITE" id="PS50885"/>
    </source>
</evidence>
<evidence type="ECO:0000313" key="13">
    <source>
        <dbReference type="Proteomes" id="UP000480185"/>
    </source>
</evidence>
<keyword evidence="4 6" id="KW-0807">Transducer</keyword>
<comment type="similarity">
    <text evidence="5">Belongs to the methyl-accepting chemotaxis (MCP) protein family.</text>
</comment>
<evidence type="ECO:0000256" key="6">
    <source>
        <dbReference type="PROSITE-ProRule" id="PRU00284"/>
    </source>
</evidence>
<dbReference type="InterPro" id="IPR004089">
    <property type="entry name" value="MCPsignal_dom"/>
</dbReference>
<evidence type="ECO:0000256" key="3">
    <source>
        <dbReference type="ARBA" id="ARBA00023136"/>
    </source>
</evidence>
<dbReference type="GO" id="GO:0005886">
    <property type="term" value="C:plasma membrane"/>
    <property type="evidence" value="ECO:0007669"/>
    <property type="project" value="UniProtKB-SubCell"/>
</dbReference>
<dbReference type="SMART" id="SM00283">
    <property type="entry name" value="MA"/>
    <property type="match status" value="1"/>
</dbReference>
<dbReference type="EMBL" id="WJNH01000011">
    <property type="protein sequence ID" value="MRG87739.1"/>
    <property type="molecule type" value="Genomic_DNA"/>
</dbReference>
<evidence type="ECO:0000256" key="9">
    <source>
        <dbReference type="SAM" id="Phobius"/>
    </source>
</evidence>
<keyword evidence="7" id="KW-0175">Coiled coil</keyword>
<protein>
    <submittedName>
        <fullName evidence="12">HAMP domain-containing protein</fullName>
    </submittedName>
</protein>
<accession>A0A6G1X9Y5</accession>
<dbReference type="OrthoDB" id="2954261at2"/>
<proteinExistence type="inferred from homology"/>
<dbReference type="PROSITE" id="PS50111">
    <property type="entry name" value="CHEMOTAXIS_TRANSDUC_2"/>
    <property type="match status" value="1"/>
</dbReference>
<dbReference type="PANTHER" id="PTHR32089:SF112">
    <property type="entry name" value="LYSOZYME-LIKE PROTEIN-RELATED"/>
    <property type="match status" value="1"/>
</dbReference>
<evidence type="ECO:0000256" key="5">
    <source>
        <dbReference type="ARBA" id="ARBA00029447"/>
    </source>
</evidence>